<dbReference type="InterPro" id="IPR041657">
    <property type="entry name" value="HTH_17"/>
</dbReference>
<dbReference type="Pfam" id="PF12728">
    <property type="entry name" value="HTH_17"/>
    <property type="match status" value="1"/>
</dbReference>
<comment type="caution">
    <text evidence="2">The sequence shown here is derived from an EMBL/GenBank/DDBJ whole genome shotgun (WGS) entry which is preliminary data.</text>
</comment>
<reference evidence="2 3" key="1">
    <citation type="submission" date="2023-08" db="EMBL/GenBank/DDBJ databases">
        <title>Implementing the SeqCode for naming new Mesorhizobium species isolated from Vachellia karroo root nodules.</title>
        <authorList>
            <person name="Van Lill M."/>
        </authorList>
    </citation>
    <scope>NUCLEOTIDE SEQUENCE [LARGE SCALE GENOMIC DNA]</scope>
    <source>
        <strain evidence="2 3">VK22B</strain>
    </source>
</reference>
<accession>A0ABU4Z0E3</accession>
<gene>
    <name evidence="2" type="ORF">RFN29_14090</name>
</gene>
<evidence type="ECO:0000313" key="3">
    <source>
        <dbReference type="Proteomes" id="UP001271249"/>
    </source>
</evidence>
<proteinExistence type="predicted"/>
<organism evidence="2 3">
    <name type="scientific">Mesorhizobium captivum</name>
    <dbReference type="NCBI Taxonomy" id="3072319"/>
    <lineage>
        <taxon>Bacteria</taxon>
        <taxon>Pseudomonadati</taxon>
        <taxon>Pseudomonadota</taxon>
        <taxon>Alphaproteobacteria</taxon>
        <taxon>Hyphomicrobiales</taxon>
        <taxon>Phyllobacteriaceae</taxon>
        <taxon>Mesorhizobium</taxon>
    </lineage>
</organism>
<dbReference type="Proteomes" id="UP001271249">
    <property type="component" value="Unassembled WGS sequence"/>
</dbReference>
<dbReference type="RefSeq" id="WP_140641198.1">
    <property type="nucleotide sequence ID" value="NZ_JAVIJC010000013.1"/>
</dbReference>
<dbReference type="EMBL" id="JAVIJC010000013">
    <property type="protein sequence ID" value="MDX8492705.1"/>
    <property type="molecule type" value="Genomic_DNA"/>
</dbReference>
<evidence type="ECO:0000313" key="2">
    <source>
        <dbReference type="EMBL" id="MDX8492705.1"/>
    </source>
</evidence>
<sequence length="63" mass="6949">MLQADKLSYTISEFVKATGIARTQVFAHIKQGRLKACKSGRRVLIRSADAQSFLNSLPAREVA</sequence>
<evidence type="ECO:0000259" key="1">
    <source>
        <dbReference type="Pfam" id="PF12728"/>
    </source>
</evidence>
<feature type="domain" description="Helix-turn-helix" evidence="1">
    <location>
        <begin position="9"/>
        <end position="49"/>
    </location>
</feature>
<keyword evidence="3" id="KW-1185">Reference proteome</keyword>
<name>A0ABU4Z0E3_9HYPH</name>
<protein>
    <submittedName>
        <fullName evidence="2">Helix-turn-helix domain-containing protein</fullName>
    </submittedName>
</protein>